<dbReference type="InterPro" id="IPR052263">
    <property type="entry name" value="GPI_Anchor_Biosynth"/>
</dbReference>
<evidence type="ECO:0000256" key="1">
    <source>
        <dbReference type="SAM" id="Phobius"/>
    </source>
</evidence>
<dbReference type="PANTHER" id="PTHR46346">
    <property type="entry name" value="PHOSPHATIDYLINOSITOL N-ACETYLGLUCOSAMINYLTRANSFERASE SUBUNIT P"/>
    <property type="match status" value="1"/>
</dbReference>
<reference evidence="2 3" key="1">
    <citation type="submission" date="2019-06" db="EMBL/GenBank/DDBJ databases">
        <title>Discovery of a novel chromosome fission-fusion reversal in muntjac.</title>
        <authorList>
            <person name="Mudd A.B."/>
            <person name="Bredeson J.V."/>
            <person name="Baum R."/>
            <person name="Hockemeyer D."/>
            <person name="Rokhsar D.S."/>
        </authorList>
    </citation>
    <scope>NUCLEOTIDE SEQUENCE [LARGE SCALE GENOMIC DNA]</scope>
    <source>
        <strain evidence="2">UTSW_UCB_Mm</strain>
        <tissue evidence="2">Fibroblast cell line</tissue>
    </source>
</reference>
<comment type="caution">
    <text evidence="2">The sequence shown here is derived from an EMBL/GenBank/DDBJ whole genome shotgun (WGS) entry which is preliminary data.</text>
</comment>
<dbReference type="Proteomes" id="UP000326458">
    <property type="component" value="Unassembled WGS sequence"/>
</dbReference>
<proteinExistence type="predicted"/>
<sequence>MVENSPSPLPERAIYGFVLFVSSQSGFTVYFVWAKLLRLTYQPQNFSFSLSNEYSGISYVLLAGINMMSTSLYLQKEDQEEATPALREISISEVNQMLFLAVKELYTKT</sequence>
<dbReference type="PANTHER" id="PTHR46346:SF1">
    <property type="entry name" value="PHOSPHATIDYLINOSITOL N-ACETYLGLUCOSAMINYLTRANSFERASE SUBUNIT P"/>
    <property type="match status" value="1"/>
</dbReference>
<keyword evidence="1" id="KW-0812">Transmembrane</keyword>
<dbReference type="EMBL" id="VCEA01000001">
    <property type="protein sequence ID" value="KAB0360594.1"/>
    <property type="molecule type" value="Genomic_DNA"/>
</dbReference>
<evidence type="ECO:0000313" key="2">
    <source>
        <dbReference type="EMBL" id="KAB0360594.1"/>
    </source>
</evidence>
<accession>A0A5N3WGI0</accession>
<gene>
    <name evidence="2" type="ORF">FD754_004750</name>
</gene>
<dbReference type="GO" id="GO:0005783">
    <property type="term" value="C:endoplasmic reticulum"/>
    <property type="evidence" value="ECO:0007669"/>
    <property type="project" value="TreeGrafter"/>
</dbReference>
<evidence type="ECO:0000313" key="3">
    <source>
        <dbReference type="Proteomes" id="UP000326458"/>
    </source>
</evidence>
<dbReference type="GO" id="GO:0006506">
    <property type="term" value="P:GPI anchor biosynthetic process"/>
    <property type="evidence" value="ECO:0007669"/>
    <property type="project" value="TreeGrafter"/>
</dbReference>
<keyword evidence="1" id="KW-1133">Transmembrane helix</keyword>
<organism evidence="2 3">
    <name type="scientific">Muntiacus muntjak</name>
    <name type="common">Barking deer</name>
    <name type="synonym">Indian muntjac</name>
    <dbReference type="NCBI Taxonomy" id="9888"/>
    <lineage>
        <taxon>Eukaryota</taxon>
        <taxon>Metazoa</taxon>
        <taxon>Chordata</taxon>
        <taxon>Craniata</taxon>
        <taxon>Vertebrata</taxon>
        <taxon>Euteleostomi</taxon>
        <taxon>Mammalia</taxon>
        <taxon>Eutheria</taxon>
        <taxon>Laurasiatheria</taxon>
        <taxon>Artiodactyla</taxon>
        <taxon>Ruminantia</taxon>
        <taxon>Pecora</taxon>
        <taxon>Cervidae</taxon>
        <taxon>Muntiacinae</taxon>
        <taxon>Muntiacus</taxon>
    </lineage>
</organism>
<protein>
    <submittedName>
        <fullName evidence="2">Uncharacterized protein</fullName>
    </submittedName>
</protein>
<dbReference type="AlphaFoldDB" id="A0A5N3WGI0"/>
<keyword evidence="1" id="KW-0472">Membrane</keyword>
<name>A0A5N3WGI0_MUNMU</name>
<dbReference type="GO" id="GO:0016020">
    <property type="term" value="C:membrane"/>
    <property type="evidence" value="ECO:0007669"/>
    <property type="project" value="GOC"/>
</dbReference>
<keyword evidence="3" id="KW-1185">Reference proteome</keyword>
<feature type="transmembrane region" description="Helical" evidence="1">
    <location>
        <begin position="12"/>
        <end position="34"/>
    </location>
</feature>